<protein>
    <recommendedName>
        <fullName evidence="4">DUF4352 domain-containing protein</fullName>
    </recommendedName>
</protein>
<proteinExistence type="predicted"/>
<evidence type="ECO:0000313" key="2">
    <source>
        <dbReference type="EMBL" id="MCL7746860.1"/>
    </source>
</evidence>
<gene>
    <name evidence="2" type="ORF">MF646_06960</name>
</gene>
<keyword evidence="3" id="KW-1185">Reference proteome</keyword>
<accession>A0A9X2A190</accession>
<feature type="transmembrane region" description="Helical" evidence="1">
    <location>
        <begin position="162"/>
        <end position="184"/>
    </location>
</feature>
<evidence type="ECO:0008006" key="4">
    <source>
        <dbReference type="Google" id="ProtNLM"/>
    </source>
</evidence>
<sequence length="355" mass="41610">MTVQTWEIENIRNTVKYITNDSIILTDGEADACLTYLNIKGEEIKAVCRAEYYDEEEGRTYKGLLVFSDYRIMFLSYVPTGKTTIDFLQFYEYYAISNVSSMFDTSTHSKLTFNYNGHFKESVLFSKINSSITNTLVSMMNHYASIRKAKEYKKSDRAFQRIMFSVGSLLATLFIIGVISAIFVPDEYEVTDVFEEFDEYQAPIAYEVQVENNNIIVEELLEYTIGDSYFTNIIEPPNYKKDYPTIFHKTSEDNTIYYVIETKASNLSNDTLNMIFDTPIRFTLVEDDFYEFFAGYAYLINDSSEFVFDYDLSAQKEVDMYIYFEVPRKLKDNDNKIDLKIDDYYNYEGIFINLR</sequence>
<organism evidence="2 3">
    <name type="scientific">Halalkalibacter alkaliphilus</name>
    <dbReference type="NCBI Taxonomy" id="2917993"/>
    <lineage>
        <taxon>Bacteria</taxon>
        <taxon>Bacillati</taxon>
        <taxon>Bacillota</taxon>
        <taxon>Bacilli</taxon>
        <taxon>Bacillales</taxon>
        <taxon>Bacillaceae</taxon>
        <taxon>Halalkalibacter</taxon>
    </lineage>
</organism>
<reference evidence="2" key="1">
    <citation type="submission" date="2022-02" db="EMBL/GenBank/DDBJ databases">
        <title>Halalkalibacter sp. nov. isolated from Lonar Lake, India.</title>
        <authorList>
            <person name="Joshi A."/>
            <person name="Thite S."/>
            <person name="Lodha T."/>
        </authorList>
    </citation>
    <scope>NUCLEOTIDE SEQUENCE</scope>
    <source>
        <strain evidence="2">MEB205</strain>
    </source>
</reference>
<comment type="caution">
    <text evidence="2">The sequence shown here is derived from an EMBL/GenBank/DDBJ whole genome shotgun (WGS) entry which is preliminary data.</text>
</comment>
<dbReference type="RefSeq" id="WP_250095768.1">
    <property type="nucleotide sequence ID" value="NZ_JAKRYL010000005.1"/>
</dbReference>
<keyword evidence="1" id="KW-0812">Transmembrane</keyword>
<dbReference type="EMBL" id="JAKRYL010000005">
    <property type="protein sequence ID" value="MCL7746860.1"/>
    <property type="molecule type" value="Genomic_DNA"/>
</dbReference>
<evidence type="ECO:0000256" key="1">
    <source>
        <dbReference type="SAM" id="Phobius"/>
    </source>
</evidence>
<keyword evidence="1" id="KW-0472">Membrane</keyword>
<name>A0A9X2A190_9BACI</name>
<evidence type="ECO:0000313" key="3">
    <source>
        <dbReference type="Proteomes" id="UP001139150"/>
    </source>
</evidence>
<keyword evidence="1" id="KW-1133">Transmembrane helix</keyword>
<dbReference type="Proteomes" id="UP001139150">
    <property type="component" value="Unassembled WGS sequence"/>
</dbReference>
<dbReference type="AlphaFoldDB" id="A0A9X2A190"/>